<reference evidence="2 3" key="1">
    <citation type="submission" date="2019-08" db="EMBL/GenBank/DDBJ databases">
        <title>Genome of Luteibaculum oceani JCM 18817.</title>
        <authorList>
            <person name="Bowman J.P."/>
        </authorList>
    </citation>
    <scope>NUCLEOTIDE SEQUENCE [LARGE SCALE GENOMIC DNA]</scope>
    <source>
        <strain evidence="2 3">JCM 18817</strain>
    </source>
</reference>
<dbReference type="Gene3D" id="1.25.40.10">
    <property type="entry name" value="Tetratricopeptide repeat domain"/>
    <property type="match status" value="1"/>
</dbReference>
<sequence length="510" mass="60378">MKPSTELFDLIKSLTKSEKRFFKLSSSLQSGEKNYLKIFDTIEKQELYDEEAIKDAYKDETFIRHFPSEKNHLYKLILKSLRSYHADNSASSQLKQEIKNIELLFRKALFKECGKFLKRAKKIAYKNEKFYYLIDLIAWEKMLLDEAFEAGEFDNDLNEILDEERKVIEQLKNLVEYQVLYSKINYLFRLGGVVKSEKERQMVDEISHHPLIKDSSLALSTRAQSICYYVRGFCCQAYRDTLGSIENFEKAIEVMDNNPLIKADLPKRYIRSVTNVIYGYIRNKDYDKANHQIDVLNGLGKIKGFDTIDVSILIFFSHSMTELLFLNRQGRYEEAVEKAEEVAERMERLGDKLNKEKQLLLSYLISYVYFGNGKYKQSLFWINRVLNDNENVLRQDIFSYARIFNLVIHFELKNFDLLEYIIKSTNRYLNKKPQNFEVESLLVDYIKRLSKIQNPDDKVELFKELKDELETLFENPSDRVILEYVDFRSWINSKIQDVPFAKLVQERGKP</sequence>
<dbReference type="AlphaFoldDB" id="A0A5C6V1B3"/>
<accession>A0A5C6V1B3</accession>
<evidence type="ECO:0008006" key="4">
    <source>
        <dbReference type="Google" id="ProtNLM"/>
    </source>
</evidence>
<dbReference type="OrthoDB" id="714416at2"/>
<gene>
    <name evidence="2" type="ORF">FRX97_08910</name>
</gene>
<evidence type="ECO:0000313" key="3">
    <source>
        <dbReference type="Proteomes" id="UP000321168"/>
    </source>
</evidence>
<dbReference type="InterPro" id="IPR011990">
    <property type="entry name" value="TPR-like_helical_dom_sf"/>
</dbReference>
<evidence type="ECO:0000313" key="2">
    <source>
        <dbReference type="EMBL" id="TXC78441.1"/>
    </source>
</evidence>
<dbReference type="RefSeq" id="WP_147014863.1">
    <property type="nucleotide sequence ID" value="NZ_VORB01000007.1"/>
</dbReference>
<proteinExistence type="predicted"/>
<protein>
    <recommendedName>
        <fullName evidence="4">Tetratricopeptide repeat protein</fullName>
    </recommendedName>
</protein>
<keyword evidence="3" id="KW-1185">Reference proteome</keyword>
<evidence type="ECO:0000256" key="1">
    <source>
        <dbReference type="SAM" id="Coils"/>
    </source>
</evidence>
<feature type="coiled-coil region" evidence="1">
    <location>
        <begin position="329"/>
        <end position="359"/>
    </location>
</feature>
<dbReference type="EMBL" id="VORB01000007">
    <property type="protein sequence ID" value="TXC78441.1"/>
    <property type="molecule type" value="Genomic_DNA"/>
</dbReference>
<comment type="caution">
    <text evidence="2">The sequence shown here is derived from an EMBL/GenBank/DDBJ whole genome shotgun (WGS) entry which is preliminary data.</text>
</comment>
<keyword evidence="1" id="KW-0175">Coiled coil</keyword>
<dbReference type="Proteomes" id="UP000321168">
    <property type="component" value="Unassembled WGS sequence"/>
</dbReference>
<organism evidence="2 3">
    <name type="scientific">Luteibaculum oceani</name>
    <dbReference type="NCBI Taxonomy" id="1294296"/>
    <lineage>
        <taxon>Bacteria</taxon>
        <taxon>Pseudomonadati</taxon>
        <taxon>Bacteroidota</taxon>
        <taxon>Flavobacteriia</taxon>
        <taxon>Flavobacteriales</taxon>
        <taxon>Luteibaculaceae</taxon>
        <taxon>Luteibaculum</taxon>
    </lineage>
</organism>
<name>A0A5C6V1B3_9FLAO</name>